<comment type="catalytic activity">
    <reaction evidence="2">
        <text>L-threonyl-[protein] + ATP = O-phospho-L-threonyl-[protein] + ADP + H(+)</text>
        <dbReference type="Rhea" id="RHEA:46608"/>
        <dbReference type="Rhea" id="RHEA-COMP:11060"/>
        <dbReference type="Rhea" id="RHEA-COMP:11605"/>
        <dbReference type="ChEBI" id="CHEBI:15378"/>
        <dbReference type="ChEBI" id="CHEBI:30013"/>
        <dbReference type="ChEBI" id="CHEBI:30616"/>
        <dbReference type="ChEBI" id="CHEBI:61977"/>
        <dbReference type="ChEBI" id="CHEBI:456216"/>
        <dbReference type="EC" id="2.7.11.1"/>
    </reaction>
</comment>
<dbReference type="PANTHER" id="PTHR38248:SF2">
    <property type="entry name" value="FUNK1 11"/>
    <property type="match status" value="1"/>
</dbReference>
<dbReference type="Proteomes" id="UP001276659">
    <property type="component" value="Unassembled WGS sequence"/>
</dbReference>
<proteinExistence type="predicted"/>
<name>A0AAE0DKJ5_9LECA</name>
<comment type="catalytic activity">
    <reaction evidence="3">
        <text>L-seryl-[protein] + ATP = O-phospho-L-seryl-[protein] + ADP + H(+)</text>
        <dbReference type="Rhea" id="RHEA:17989"/>
        <dbReference type="Rhea" id="RHEA-COMP:9863"/>
        <dbReference type="Rhea" id="RHEA-COMP:11604"/>
        <dbReference type="ChEBI" id="CHEBI:15378"/>
        <dbReference type="ChEBI" id="CHEBI:29999"/>
        <dbReference type="ChEBI" id="CHEBI:30616"/>
        <dbReference type="ChEBI" id="CHEBI:83421"/>
        <dbReference type="ChEBI" id="CHEBI:456216"/>
        <dbReference type="EC" id="2.7.11.1"/>
    </reaction>
</comment>
<dbReference type="EC" id="2.7.11.1" evidence="1"/>
<evidence type="ECO:0000259" key="5">
    <source>
        <dbReference type="Pfam" id="PF17667"/>
    </source>
</evidence>
<dbReference type="EMBL" id="JASNWA010000007">
    <property type="protein sequence ID" value="KAK3173427.1"/>
    <property type="molecule type" value="Genomic_DNA"/>
</dbReference>
<feature type="domain" description="Fungal-type protein kinase" evidence="5">
    <location>
        <begin position="307"/>
        <end position="708"/>
    </location>
</feature>
<dbReference type="InterPro" id="IPR040976">
    <property type="entry name" value="Pkinase_fungal"/>
</dbReference>
<sequence length="781" mass="87228">MAGLSPDELKAIRAHSLKKGLENFRLSFTSEHLTGKNANVIEQLTSEASGREAKDVILDLILAFQSQPAARIIRSRTGNGPLSGDIATFYARLSSNLVQSKLVGPLLQLVITQKIGVTHISDIDIWAAVLDLIARTRPLPQPTTPPQSGPSFTSSFQQTPWSFNTGNFADTSEHRNQVDGALKEELLPGLRLDIPDFVPAVFGQVLQLDELAEEVFDKCQGGETPLYKQGSGWTKWPPSAKEELVLEWLQDLTKRLVEWVTDRGSHSTTCRQVYQGPTVYLDGSPIKRKMDVGIVIHHGQSKSEDGIEEKLSTPISNWAEILVTGELKSNAVLDGQTPAWLDLATYAREVFRAQDRRFVLGFTLCGSMMRLWQFDRSGSSGSSSFDINEDGFRFIQVLLGYLLMNDKQLGLDPTIQQSDGKCYMEITRNGKTERLMLTKLIKKQALIAGRATTCWKAYRDGDESKTSLIVKDSWQYEERSEEGGLIKEATDKSVRNIARYYHHETVQVDGKNDDTSENVRKGLMKKCGGTTFREKSFIDSEAPASESLGRTQSRSASRKRSSSSTRMAPPPAKRSCSSLRARNSRTPTHNRVRRRVITRDAGKTIHESNSLVAVLNGLVGAINGHESLLDAGILHRDISHGNIMLTEQEDDGFLIDLDLAVRMDDDAASGAPSKTGTKVFMAIGALKGEHHNYMHDLESFFWVLFWICIHWNGPSRKRRIIKKFEDWINKSIEELAMLKIGLVLEDDFVKKMSDNFSEYCKSLIPCMQELWKEVFPGGNGA</sequence>
<organism evidence="6 7">
    <name type="scientific">Lepraria neglecta</name>
    <dbReference type="NCBI Taxonomy" id="209136"/>
    <lineage>
        <taxon>Eukaryota</taxon>
        <taxon>Fungi</taxon>
        <taxon>Dikarya</taxon>
        <taxon>Ascomycota</taxon>
        <taxon>Pezizomycotina</taxon>
        <taxon>Lecanoromycetes</taxon>
        <taxon>OSLEUM clade</taxon>
        <taxon>Lecanoromycetidae</taxon>
        <taxon>Lecanorales</taxon>
        <taxon>Lecanorineae</taxon>
        <taxon>Stereocaulaceae</taxon>
        <taxon>Lepraria</taxon>
    </lineage>
</organism>
<dbReference type="SUPFAM" id="SSF56112">
    <property type="entry name" value="Protein kinase-like (PK-like)"/>
    <property type="match status" value="1"/>
</dbReference>
<evidence type="ECO:0000256" key="1">
    <source>
        <dbReference type="ARBA" id="ARBA00012513"/>
    </source>
</evidence>
<evidence type="ECO:0000313" key="6">
    <source>
        <dbReference type="EMBL" id="KAK3173427.1"/>
    </source>
</evidence>
<dbReference type="PROSITE" id="PS00109">
    <property type="entry name" value="PROTEIN_KINASE_TYR"/>
    <property type="match status" value="1"/>
</dbReference>
<dbReference type="InterPro" id="IPR008266">
    <property type="entry name" value="Tyr_kinase_AS"/>
</dbReference>
<keyword evidence="7" id="KW-1185">Reference proteome</keyword>
<dbReference type="AlphaFoldDB" id="A0AAE0DKJ5"/>
<evidence type="ECO:0000313" key="7">
    <source>
        <dbReference type="Proteomes" id="UP001276659"/>
    </source>
</evidence>
<dbReference type="GO" id="GO:0004674">
    <property type="term" value="F:protein serine/threonine kinase activity"/>
    <property type="evidence" value="ECO:0007669"/>
    <property type="project" value="UniProtKB-EC"/>
</dbReference>
<dbReference type="Pfam" id="PF17667">
    <property type="entry name" value="Pkinase_fungal"/>
    <property type="match status" value="1"/>
</dbReference>
<accession>A0AAE0DKJ5</accession>
<reference evidence="6" key="1">
    <citation type="submission" date="2022-11" db="EMBL/GenBank/DDBJ databases">
        <title>Chromosomal genome sequence assembly and mating type (MAT) locus characterization of the leprose asexual lichenized fungus Lepraria neglecta (Nyl.) Erichsen.</title>
        <authorList>
            <person name="Allen J.L."/>
            <person name="Pfeffer B."/>
        </authorList>
    </citation>
    <scope>NUCLEOTIDE SEQUENCE</scope>
    <source>
        <strain evidence="6">Allen 5258</strain>
    </source>
</reference>
<dbReference type="Gene3D" id="1.10.510.10">
    <property type="entry name" value="Transferase(Phosphotransferase) domain 1"/>
    <property type="match status" value="1"/>
</dbReference>
<evidence type="ECO:0000256" key="3">
    <source>
        <dbReference type="ARBA" id="ARBA00048679"/>
    </source>
</evidence>
<feature type="compositionally biased region" description="Polar residues" evidence="4">
    <location>
        <begin position="575"/>
        <end position="587"/>
    </location>
</feature>
<protein>
    <recommendedName>
        <fullName evidence="1">non-specific serine/threonine protein kinase</fullName>
        <ecNumber evidence="1">2.7.11.1</ecNumber>
    </recommendedName>
</protein>
<feature type="region of interest" description="Disordered" evidence="4">
    <location>
        <begin position="538"/>
        <end position="591"/>
    </location>
</feature>
<evidence type="ECO:0000256" key="4">
    <source>
        <dbReference type="SAM" id="MobiDB-lite"/>
    </source>
</evidence>
<comment type="caution">
    <text evidence="6">The sequence shown here is derived from an EMBL/GenBank/DDBJ whole genome shotgun (WGS) entry which is preliminary data.</text>
</comment>
<dbReference type="PANTHER" id="PTHR38248">
    <property type="entry name" value="FUNK1 6"/>
    <property type="match status" value="1"/>
</dbReference>
<evidence type="ECO:0000256" key="2">
    <source>
        <dbReference type="ARBA" id="ARBA00047899"/>
    </source>
</evidence>
<gene>
    <name evidence="6" type="ORF">OEA41_006756</name>
</gene>
<dbReference type="InterPro" id="IPR011009">
    <property type="entry name" value="Kinase-like_dom_sf"/>
</dbReference>